<gene>
    <name evidence="2" type="ORF">G6O67_004280</name>
</gene>
<feature type="compositionally biased region" description="Polar residues" evidence="1">
    <location>
        <begin position="27"/>
        <end position="37"/>
    </location>
</feature>
<evidence type="ECO:0000313" key="3">
    <source>
        <dbReference type="Proteomes" id="UP000557566"/>
    </source>
</evidence>
<dbReference type="EMBL" id="JAAVMX010000005">
    <property type="protein sequence ID" value="KAF4507819.1"/>
    <property type="molecule type" value="Genomic_DNA"/>
</dbReference>
<organism evidence="2 3">
    <name type="scientific">Ophiocordyceps sinensis</name>
    <dbReference type="NCBI Taxonomy" id="72228"/>
    <lineage>
        <taxon>Eukaryota</taxon>
        <taxon>Fungi</taxon>
        <taxon>Dikarya</taxon>
        <taxon>Ascomycota</taxon>
        <taxon>Pezizomycotina</taxon>
        <taxon>Sordariomycetes</taxon>
        <taxon>Hypocreomycetidae</taxon>
        <taxon>Hypocreales</taxon>
        <taxon>Ophiocordycipitaceae</taxon>
        <taxon>Ophiocordyceps</taxon>
    </lineage>
</organism>
<sequence>MSLAAVSHSPCPQSIRTHHGHDDSDAQKTNVGQGQKAQTSVTMAVTKYKVLEAAPRLAACVARLALPTTVGRVAETRMFWTLLSLPSTYDTGEKLQIDMIISTSAMC</sequence>
<reference evidence="2 3" key="1">
    <citation type="journal article" date="2020" name="Genome Biol. Evol.">
        <title>A new high-quality draft genome assembly of the Chinese cordyceps Ophiocordyceps sinensis.</title>
        <authorList>
            <person name="Shu R."/>
            <person name="Zhang J."/>
            <person name="Meng Q."/>
            <person name="Zhang H."/>
            <person name="Zhou G."/>
            <person name="Li M."/>
            <person name="Wu P."/>
            <person name="Zhao Y."/>
            <person name="Chen C."/>
            <person name="Qin Q."/>
        </authorList>
    </citation>
    <scope>NUCLEOTIDE SEQUENCE [LARGE SCALE GENOMIC DNA]</scope>
    <source>
        <strain evidence="2 3">IOZ07</strain>
    </source>
</reference>
<dbReference type="AlphaFoldDB" id="A0A8H4PP05"/>
<keyword evidence="3" id="KW-1185">Reference proteome</keyword>
<comment type="caution">
    <text evidence="2">The sequence shown here is derived from an EMBL/GenBank/DDBJ whole genome shotgun (WGS) entry which is preliminary data.</text>
</comment>
<protein>
    <submittedName>
        <fullName evidence="2">Uncharacterized protein</fullName>
    </submittedName>
</protein>
<feature type="region of interest" description="Disordered" evidence="1">
    <location>
        <begin position="1"/>
        <end position="37"/>
    </location>
</feature>
<name>A0A8H4PP05_9HYPO</name>
<accession>A0A8H4PP05</accession>
<evidence type="ECO:0000313" key="2">
    <source>
        <dbReference type="EMBL" id="KAF4507819.1"/>
    </source>
</evidence>
<proteinExistence type="predicted"/>
<dbReference type="Proteomes" id="UP000557566">
    <property type="component" value="Unassembled WGS sequence"/>
</dbReference>
<evidence type="ECO:0000256" key="1">
    <source>
        <dbReference type="SAM" id="MobiDB-lite"/>
    </source>
</evidence>